<gene>
    <name evidence="2" type="ORF">AWC38_SpisGene4479</name>
</gene>
<dbReference type="PANTHER" id="PTHR21228">
    <property type="entry name" value="FAST LEU-RICH DOMAIN-CONTAINING"/>
    <property type="match status" value="1"/>
</dbReference>
<dbReference type="InterPro" id="IPR058917">
    <property type="entry name" value="RESC6_dom"/>
</dbReference>
<evidence type="ECO:0000313" key="2">
    <source>
        <dbReference type="EMBL" id="PFX30731.1"/>
    </source>
</evidence>
<dbReference type="Proteomes" id="UP000225706">
    <property type="component" value="Unassembled WGS sequence"/>
</dbReference>
<dbReference type="PANTHER" id="PTHR21228:SF40">
    <property type="entry name" value="LD45607P"/>
    <property type="match status" value="1"/>
</dbReference>
<dbReference type="GO" id="GO:0005759">
    <property type="term" value="C:mitochondrial matrix"/>
    <property type="evidence" value="ECO:0007669"/>
    <property type="project" value="TreeGrafter"/>
</dbReference>
<reference evidence="3" key="1">
    <citation type="journal article" date="2017" name="bioRxiv">
        <title>Comparative analysis of the genomes of Stylophora pistillata and Acropora digitifera provides evidence for extensive differences between species of corals.</title>
        <authorList>
            <person name="Voolstra C.R."/>
            <person name="Li Y."/>
            <person name="Liew Y.J."/>
            <person name="Baumgarten S."/>
            <person name="Zoccola D."/>
            <person name="Flot J.-F."/>
            <person name="Tambutte S."/>
            <person name="Allemand D."/>
            <person name="Aranda M."/>
        </authorList>
    </citation>
    <scope>NUCLEOTIDE SEQUENCE [LARGE SCALE GENOMIC DNA]</scope>
</reference>
<comment type="caution">
    <text evidence="2">The sequence shown here is derived from an EMBL/GenBank/DDBJ whole genome shotgun (WGS) entry which is preliminary data.</text>
</comment>
<feature type="domain" description="RNA-editing substrate-binding complex 6 protein" evidence="1">
    <location>
        <begin position="145"/>
        <end position="474"/>
    </location>
</feature>
<dbReference type="InterPro" id="IPR050870">
    <property type="entry name" value="FAST_kinase"/>
</dbReference>
<dbReference type="EMBL" id="LSMT01000046">
    <property type="protein sequence ID" value="PFX30731.1"/>
    <property type="molecule type" value="Genomic_DNA"/>
</dbReference>
<keyword evidence="3" id="KW-1185">Reference proteome</keyword>
<name>A0A2B4SLF8_STYPI</name>
<dbReference type="OrthoDB" id="5952141at2759"/>
<dbReference type="GO" id="GO:0044528">
    <property type="term" value="P:regulation of mitochondrial mRNA stability"/>
    <property type="evidence" value="ECO:0007669"/>
    <property type="project" value="TreeGrafter"/>
</dbReference>
<evidence type="ECO:0000313" key="3">
    <source>
        <dbReference type="Proteomes" id="UP000225706"/>
    </source>
</evidence>
<dbReference type="AlphaFoldDB" id="A0A2B4SLF8"/>
<dbReference type="GO" id="GO:0000963">
    <property type="term" value="P:mitochondrial RNA processing"/>
    <property type="evidence" value="ECO:0007669"/>
    <property type="project" value="TreeGrafter"/>
</dbReference>
<dbReference type="Pfam" id="PF26188">
    <property type="entry name" value="RESC6"/>
    <property type="match status" value="1"/>
</dbReference>
<proteinExistence type="predicted"/>
<protein>
    <recommendedName>
        <fullName evidence="1">RNA-editing substrate-binding complex 6 protein domain-containing protein</fullName>
    </recommendedName>
</protein>
<organism evidence="2 3">
    <name type="scientific">Stylophora pistillata</name>
    <name type="common">Smooth cauliflower coral</name>
    <dbReference type="NCBI Taxonomy" id="50429"/>
    <lineage>
        <taxon>Eukaryota</taxon>
        <taxon>Metazoa</taxon>
        <taxon>Cnidaria</taxon>
        <taxon>Anthozoa</taxon>
        <taxon>Hexacorallia</taxon>
        <taxon>Scleractinia</taxon>
        <taxon>Astrocoeniina</taxon>
        <taxon>Pocilloporidae</taxon>
        <taxon>Stylophora</taxon>
    </lineage>
</organism>
<accession>A0A2B4SLF8</accession>
<dbReference type="GO" id="GO:0035770">
    <property type="term" value="C:ribonucleoprotein granule"/>
    <property type="evidence" value="ECO:0007669"/>
    <property type="project" value="TreeGrafter"/>
</dbReference>
<dbReference type="GO" id="GO:0003723">
    <property type="term" value="F:RNA binding"/>
    <property type="evidence" value="ECO:0007669"/>
    <property type="project" value="TreeGrafter"/>
</dbReference>
<sequence>MFPCDLYRIGNTADVRLLGLSKNCCLSLPFIQARGLTKSVFVSPVKPQQNWIRLRGTNLGLLSVQCALKSVSVKALAKDISAVKSTSEYLYLYDRFKDSPAMTQMNRITILHHLAKVAASGPKKNFFSLRKVINEEKEIFIILLNNIGNDLETCKARDIATIVWSLGKLREHDAWFVTECENEILRRDQTSFRAPAVCKILIGFASLDLKRSKFFRIVEQRILDGQLKMGKFENRGLAGVLWSFTKTGNESKELLEKFQEEILIRDMREFSSDQLAQFLWSFTQKGILPCDKLFTITEKEILKRPPTDLSNHCIKMLLWSFARAGFEGKEGNSLFASLSPEIIRRGVHDFDADELSMLAWAFAKRCPEAAGVFDVIEKELFFRGIAVFGTQELSQLLWSFAVTGHTSSELFNESQEVLISRDLSLLKVKQFTDLVWALGRSTLLSSDFLMKAVSDMLSNATVYSDEELCMILHGCVQVSMDTQEPLKQLEREVLDRNIPQNKPELIPKLASGFSTCSYEAGSVFDEIEKALLTNDLSMYTEQELQGLCVAFSQMGRELSQVKQTLKEGGKAE</sequence>
<evidence type="ECO:0000259" key="1">
    <source>
        <dbReference type="Pfam" id="PF26188"/>
    </source>
</evidence>